<organism evidence="1">
    <name type="scientific">Pongo abelii</name>
    <name type="common">Sumatran orangutan</name>
    <name type="synonym">Pongo pygmaeus abelii</name>
    <dbReference type="NCBI Taxonomy" id="9601"/>
    <lineage>
        <taxon>Eukaryota</taxon>
        <taxon>Metazoa</taxon>
        <taxon>Chordata</taxon>
        <taxon>Craniata</taxon>
        <taxon>Vertebrata</taxon>
        <taxon>Euteleostomi</taxon>
        <taxon>Mammalia</taxon>
        <taxon>Eutheria</taxon>
        <taxon>Euarchontoglires</taxon>
        <taxon>Primates</taxon>
        <taxon>Haplorrhini</taxon>
        <taxon>Catarrhini</taxon>
        <taxon>Hominidae</taxon>
        <taxon>Pongo</taxon>
    </lineage>
</organism>
<reference evidence="1" key="1">
    <citation type="submission" date="2017-12" db="EMBL/GenBank/DDBJ databases">
        <title>High-resolution comparative analysis of great ape genomes.</title>
        <authorList>
            <person name="Pollen A."/>
            <person name="Hastie A."/>
            <person name="Hormozdiari F."/>
            <person name="Dougherty M."/>
            <person name="Liu R."/>
            <person name="Chaisson M."/>
            <person name="Hoppe E."/>
            <person name="Hill C."/>
            <person name="Pang A."/>
            <person name="Hillier L."/>
            <person name="Baker C."/>
            <person name="Armstrong J."/>
            <person name="Shendure J."/>
            <person name="Paten B."/>
            <person name="Wilson R."/>
            <person name="Chao H."/>
            <person name="Schneider V."/>
            <person name="Ventura M."/>
            <person name="Kronenberg Z."/>
            <person name="Murali S."/>
            <person name="Gordon D."/>
            <person name="Cantsilieris S."/>
            <person name="Munson K."/>
            <person name="Nelson B."/>
            <person name="Raja A."/>
            <person name="Underwood J."/>
            <person name="Diekhans M."/>
            <person name="Fiddes I."/>
            <person name="Haussler D."/>
            <person name="Eichler E."/>
        </authorList>
    </citation>
    <scope>NUCLEOTIDE SEQUENCE [LARGE SCALE GENOMIC DNA]</scope>
    <source>
        <strain evidence="1">Susie</strain>
    </source>
</reference>
<proteinExistence type="predicted"/>
<accession>A0A2J8V391</accession>
<gene>
    <name evidence="1" type="ORF">CR201_G0022864</name>
</gene>
<dbReference type="EMBL" id="NDHI03003435">
    <property type="protein sequence ID" value="PNJ52007.1"/>
    <property type="molecule type" value="Genomic_DNA"/>
</dbReference>
<dbReference type="AlphaFoldDB" id="A0A2J8V391"/>
<feature type="non-terminal residue" evidence="1">
    <location>
        <position position="1"/>
    </location>
</feature>
<sequence>WTKQVTCRQRLSGVILVHCNLWAPHPLRVQAILPQPPE</sequence>
<evidence type="ECO:0000313" key="1">
    <source>
        <dbReference type="EMBL" id="PNJ52007.1"/>
    </source>
</evidence>
<comment type="caution">
    <text evidence="1">The sequence shown here is derived from an EMBL/GenBank/DDBJ whole genome shotgun (WGS) entry which is preliminary data.</text>
</comment>
<protein>
    <submittedName>
        <fullName evidence="1">MKRN1 isoform 7</fullName>
    </submittedName>
</protein>
<name>A0A2J8V391_PONAB</name>